<organism evidence="9 10">
    <name type="scientific">Auraticoccus cholistanensis</name>
    <dbReference type="NCBI Taxonomy" id="2656650"/>
    <lineage>
        <taxon>Bacteria</taxon>
        <taxon>Bacillati</taxon>
        <taxon>Actinomycetota</taxon>
        <taxon>Actinomycetes</taxon>
        <taxon>Propionibacteriales</taxon>
        <taxon>Propionibacteriaceae</taxon>
        <taxon>Auraticoccus</taxon>
    </lineage>
</organism>
<evidence type="ECO:0000259" key="8">
    <source>
        <dbReference type="Pfam" id="PF01545"/>
    </source>
</evidence>
<evidence type="ECO:0000256" key="2">
    <source>
        <dbReference type="ARBA" id="ARBA00022448"/>
    </source>
</evidence>
<gene>
    <name evidence="9" type="ORF">GC722_11685</name>
</gene>
<dbReference type="SUPFAM" id="SSF161111">
    <property type="entry name" value="Cation efflux protein transmembrane domain-like"/>
    <property type="match status" value="1"/>
</dbReference>
<feature type="transmembrane region" description="Helical" evidence="7">
    <location>
        <begin position="60"/>
        <end position="78"/>
    </location>
</feature>
<dbReference type="RefSeq" id="WP_156610298.1">
    <property type="nucleotide sequence ID" value="NZ_WPCU01000007.1"/>
</dbReference>
<keyword evidence="4 7" id="KW-1133">Transmembrane helix</keyword>
<dbReference type="PANTHER" id="PTHR43840">
    <property type="entry name" value="MITOCHONDRIAL METAL TRANSPORTER 1-RELATED"/>
    <property type="match status" value="1"/>
</dbReference>
<feature type="domain" description="Cation efflux protein transmembrane" evidence="8">
    <location>
        <begin position="40"/>
        <end position="236"/>
    </location>
</feature>
<sequence length="331" mass="35736">MSPRDSSRETAEDTRRPVLPPEQQDALRRAVRLEWTTLAVMAVTVAVVGLTTGQSQAMKAAWIEDCLSLLPPIAFLVASRRIRRPSDRDHPYGHHRSIGVAHLVAAVALLVMGTFLVVDSATGLLTAEKPPIGIMVLFGQPLWSGWVMIAVMAASGVAPVVLGRKKIALARTLHDKVLYADADMNKADWSTAVATIVGLVGIGLGLWWLDAVAALVVAASIISDGVKNLRAAVRGLTDARARSYDEKEPHPLTGQVEEHALGVRWVADAAARVRDEGHVFHVELFVVPRPGQDPPAVELAGLRDSVRELDWKLHDVVVALVPEVPGFQAPR</sequence>
<dbReference type="Proteomes" id="UP000435304">
    <property type="component" value="Unassembled WGS sequence"/>
</dbReference>
<dbReference type="EMBL" id="WPCU01000007">
    <property type="protein sequence ID" value="MVA76678.1"/>
    <property type="molecule type" value="Genomic_DNA"/>
</dbReference>
<evidence type="ECO:0000256" key="5">
    <source>
        <dbReference type="ARBA" id="ARBA00023136"/>
    </source>
</evidence>
<feature type="transmembrane region" description="Helical" evidence="7">
    <location>
        <begin position="143"/>
        <end position="162"/>
    </location>
</feature>
<dbReference type="InterPro" id="IPR050291">
    <property type="entry name" value="CDF_Transporter"/>
</dbReference>
<accession>A0A6A9UVG4</accession>
<reference evidence="9 10" key="1">
    <citation type="submission" date="2019-12" db="EMBL/GenBank/DDBJ databases">
        <title>Auraticoccus cholistani sp. nov., an actinomycete isolated from soil of Cholistan desert.</title>
        <authorList>
            <person name="Cheema M.T."/>
        </authorList>
    </citation>
    <scope>NUCLEOTIDE SEQUENCE [LARGE SCALE GENOMIC DNA]</scope>
    <source>
        <strain evidence="9 10">F435</strain>
    </source>
</reference>
<dbReference type="Pfam" id="PF01545">
    <property type="entry name" value="Cation_efflux"/>
    <property type="match status" value="1"/>
</dbReference>
<keyword evidence="10" id="KW-1185">Reference proteome</keyword>
<evidence type="ECO:0000313" key="10">
    <source>
        <dbReference type="Proteomes" id="UP000435304"/>
    </source>
</evidence>
<dbReference type="InterPro" id="IPR027469">
    <property type="entry name" value="Cation_efflux_TMD_sf"/>
</dbReference>
<feature type="transmembrane region" description="Helical" evidence="7">
    <location>
        <begin position="35"/>
        <end position="54"/>
    </location>
</feature>
<comment type="caution">
    <text evidence="9">The sequence shown here is derived from an EMBL/GenBank/DDBJ whole genome shotgun (WGS) entry which is preliminary data.</text>
</comment>
<feature type="compositionally biased region" description="Basic and acidic residues" evidence="6">
    <location>
        <begin position="1"/>
        <end position="16"/>
    </location>
</feature>
<proteinExistence type="predicted"/>
<evidence type="ECO:0000256" key="6">
    <source>
        <dbReference type="SAM" id="MobiDB-lite"/>
    </source>
</evidence>
<dbReference type="Gene3D" id="1.20.1510.10">
    <property type="entry name" value="Cation efflux protein transmembrane domain"/>
    <property type="match status" value="1"/>
</dbReference>
<evidence type="ECO:0000256" key="1">
    <source>
        <dbReference type="ARBA" id="ARBA00004141"/>
    </source>
</evidence>
<dbReference type="GO" id="GO:0016020">
    <property type="term" value="C:membrane"/>
    <property type="evidence" value="ECO:0007669"/>
    <property type="project" value="UniProtKB-SubCell"/>
</dbReference>
<dbReference type="AlphaFoldDB" id="A0A6A9UVG4"/>
<evidence type="ECO:0000256" key="4">
    <source>
        <dbReference type="ARBA" id="ARBA00022989"/>
    </source>
</evidence>
<feature type="region of interest" description="Disordered" evidence="6">
    <location>
        <begin position="1"/>
        <end position="23"/>
    </location>
</feature>
<evidence type="ECO:0000313" key="9">
    <source>
        <dbReference type="EMBL" id="MVA76678.1"/>
    </source>
</evidence>
<name>A0A6A9UVG4_9ACTN</name>
<dbReference type="InterPro" id="IPR058533">
    <property type="entry name" value="Cation_efflux_TM"/>
</dbReference>
<keyword evidence="2" id="KW-0813">Transport</keyword>
<feature type="transmembrane region" description="Helical" evidence="7">
    <location>
        <begin position="189"/>
        <end position="209"/>
    </location>
</feature>
<evidence type="ECO:0000256" key="7">
    <source>
        <dbReference type="SAM" id="Phobius"/>
    </source>
</evidence>
<protein>
    <submittedName>
        <fullName evidence="9">Cation transporter</fullName>
    </submittedName>
</protein>
<evidence type="ECO:0000256" key="3">
    <source>
        <dbReference type="ARBA" id="ARBA00022692"/>
    </source>
</evidence>
<dbReference type="PANTHER" id="PTHR43840:SF15">
    <property type="entry name" value="MITOCHONDRIAL METAL TRANSPORTER 1-RELATED"/>
    <property type="match status" value="1"/>
</dbReference>
<keyword evidence="3 7" id="KW-0812">Transmembrane</keyword>
<dbReference type="GO" id="GO:0008324">
    <property type="term" value="F:monoatomic cation transmembrane transporter activity"/>
    <property type="evidence" value="ECO:0007669"/>
    <property type="project" value="InterPro"/>
</dbReference>
<feature type="transmembrane region" description="Helical" evidence="7">
    <location>
        <begin position="99"/>
        <end position="118"/>
    </location>
</feature>
<keyword evidence="5 7" id="KW-0472">Membrane</keyword>
<comment type="subcellular location">
    <subcellularLocation>
        <location evidence="1">Membrane</location>
        <topology evidence="1">Multi-pass membrane protein</topology>
    </subcellularLocation>
</comment>